<dbReference type="EMBL" id="AP028218">
    <property type="protein sequence ID" value="BEI94502.1"/>
    <property type="molecule type" value="Genomic_DNA"/>
</dbReference>
<keyword evidence="1" id="KW-0378">Hydrolase</keyword>
<sequence length="323" mass="35706">MPVSREGHTYTRYLFKPLADTVTGGCHADVFLPTLEKGEKAPIAITYHGGGFVICDSQHILTRHVGYLLSQGFAVVGLEYRMAPHVRFPEIREDIVDGYKWVLDVLPTRAPLDPSRVCVMGASAGGYATLSLSIDAHRLGLPLPKANYVVYPLADLTTTLKRPSERVTHAQALASLSDEDRVKVDALFAEPITTRHDRMKEDPADLSGRMVWGHMAMLSGTLLECLTASPWPYPTEHSPMQHLHDKFPPTVLVLAEADTLLDPMTTSVLHDRLEELGVESLLLVGKDMPHGAMEPEMGAPEQGKEWWDDVAVPALEFCVRHCQ</sequence>
<accession>A0AA48QYG6</accession>
<organism evidence="3 4">
    <name type="scientific">Cutaneotrichosporon cavernicola</name>
    <dbReference type="NCBI Taxonomy" id="279322"/>
    <lineage>
        <taxon>Eukaryota</taxon>
        <taxon>Fungi</taxon>
        <taxon>Dikarya</taxon>
        <taxon>Basidiomycota</taxon>
        <taxon>Agaricomycotina</taxon>
        <taxon>Tremellomycetes</taxon>
        <taxon>Trichosporonales</taxon>
        <taxon>Trichosporonaceae</taxon>
        <taxon>Cutaneotrichosporon</taxon>
    </lineage>
</organism>
<dbReference type="InterPro" id="IPR050300">
    <property type="entry name" value="GDXG_lipolytic_enzyme"/>
</dbReference>
<dbReference type="Proteomes" id="UP001233271">
    <property type="component" value="Chromosome 7a"/>
</dbReference>
<dbReference type="PANTHER" id="PTHR48081:SF3">
    <property type="entry name" value="ALPHA_BETA HYDROLASE FOLD-3 DOMAIN-CONTAINING PROTEIN"/>
    <property type="match status" value="1"/>
</dbReference>
<dbReference type="PANTHER" id="PTHR48081">
    <property type="entry name" value="AB HYDROLASE SUPERFAMILY PROTEIN C4A8.06C"/>
    <property type="match status" value="1"/>
</dbReference>
<dbReference type="RefSeq" id="XP_060459767.1">
    <property type="nucleotide sequence ID" value="XM_060603477.1"/>
</dbReference>
<gene>
    <name evidence="3" type="ORF">CcaverHIS019_0700740</name>
</gene>
<name>A0AA48QYG6_9TREE</name>
<evidence type="ECO:0000313" key="3">
    <source>
        <dbReference type="EMBL" id="BEI94502.1"/>
    </source>
</evidence>
<dbReference type="KEGG" id="ccac:CcaHIS019_0700740"/>
<protein>
    <recommendedName>
        <fullName evidence="2">Alpha/beta hydrolase fold-3 domain-containing protein</fullName>
    </recommendedName>
</protein>
<dbReference type="Pfam" id="PF07859">
    <property type="entry name" value="Abhydrolase_3"/>
    <property type="match status" value="1"/>
</dbReference>
<dbReference type="SUPFAM" id="SSF53474">
    <property type="entry name" value="alpha/beta-Hydrolases"/>
    <property type="match status" value="1"/>
</dbReference>
<dbReference type="GeneID" id="85498372"/>
<dbReference type="InterPro" id="IPR029058">
    <property type="entry name" value="AB_hydrolase_fold"/>
</dbReference>
<dbReference type="GO" id="GO:0016787">
    <property type="term" value="F:hydrolase activity"/>
    <property type="evidence" value="ECO:0007669"/>
    <property type="project" value="UniProtKB-KW"/>
</dbReference>
<reference evidence="3" key="1">
    <citation type="journal article" date="2023" name="BMC Genomics">
        <title>Chromosome-level genome assemblies of Cutaneotrichosporon spp. (Trichosporonales, Basidiomycota) reveal imbalanced evolution between nucleotide sequences and chromosome synteny.</title>
        <authorList>
            <person name="Kobayashi Y."/>
            <person name="Kayamori A."/>
            <person name="Aoki K."/>
            <person name="Shiwa Y."/>
            <person name="Matsutani M."/>
            <person name="Fujita N."/>
            <person name="Sugita T."/>
            <person name="Iwasaki W."/>
            <person name="Tanaka N."/>
            <person name="Takashima M."/>
        </authorList>
    </citation>
    <scope>NUCLEOTIDE SEQUENCE</scope>
    <source>
        <strain evidence="3">HIS019</strain>
    </source>
</reference>
<proteinExistence type="predicted"/>
<dbReference type="InterPro" id="IPR013094">
    <property type="entry name" value="AB_hydrolase_3"/>
</dbReference>
<dbReference type="AlphaFoldDB" id="A0AA48QYG6"/>
<dbReference type="Gene3D" id="3.40.50.1820">
    <property type="entry name" value="alpha/beta hydrolase"/>
    <property type="match status" value="1"/>
</dbReference>
<evidence type="ECO:0000256" key="1">
    <source>
        <dbReference type="ARBA" id="ARBA00022801"/>
    </source>
</evidence>
<keyword evidence="4" id="KW-1185">Reference proteome</keyword>
<evidence type="ECO:0000259" key="2">
    <source>
        <dbReference type="Pfam" id="PF07859"/>
    </source>
</evidence>
<feature type="domain" description="Alpha/beta hydrolase fold-3" evidence="2">
    <location>
        <begin position="45"/>
        <end position="293"/>
    </location>
</feature>
<evidence type="ECO:0000313" key="4">
    <source>
        <dbReference type="Proteomes" id="UP001233271"/>
    </source>
</evidence>